<name>A0AAD6ZSK3_9AGAR</name>
<protein>
    <submittedName>
        <fullName evidence="1">Uncharacterized protein</fullName>
    </submittedName>
</protein>
<sequence>MDAPLPECLESTHAGEPCSGYSELCAAGIGRPAWVRFRRYSAYVHPRSTKSSAGFHPEFDWMEKQLRERDCPARARVVVGLDFSSVNMEVHAASVAEGDPSVSTLTTFYIRPSSQQTASAHKTQTVPEYSLLQGFSNLHSNKTSSWHPTSHTLPRTWTVRVVGSGTGNFIYILVQGAVHFVDPTIKDQPALAKKVVDHWVANEPLF</sequence>
<reference evidence="1" key="1">
    <citation type="submission" date="2023-03" db="EMBL/GenBank/DDBJ databases">
        <title>Massive genome expansion in bonnet fungi (Mycena s.s.) driven by repeated elements and novel gene families across ecological guilds.</title>
        <authorList>
            <consortium name="Lawrence Berkeley National Laboratory"/>
            <person name="Harder C.B."/>
            <person name="Miyauchi S."/>
            <person name="Viragh M."/>
            <person name="Kuo A."/>
            <person name="Thoen E."/>
            <person name="Andreopoulos B."/>
            <person name="Lu D."/>
            <person name="Skrede I."/>
            <person name="Drula E."/>
            <person name="Henrissat B."/>
            <person name="Morin E."/>
            <person name="Kohler A."/>
            <person name="Barry K."/>
            <person name="LaButti K."/>
            <person name="Morin E."/>
            <person name="Salamov A."/>
            <person name="Lipzen A."/>
            <person name="Mereny Z."/>
            <person name="Hegedus B."/>
            <person name="Baldrian P."/>
            <person name="Stursova M."/>
            <person name="Weitz H."/>
            <person name="Taylor A."/>
            <person name="Grigoriev I.V."/>
            <person name="Nagy L.G."/>
            <person name="Martin F."/>
            <person name="Kauserud H."/>
        </authorList>
    </citation>
    <scope>NUCLEOTIDE SEQUENCE</scope>
    <source>
        <strain evidence="1">CBHHK002</strain>
    </source>
</reference>
<dbReference type="AlphaFoldDB" id="A0AAD6ZSK3"/>
<accession>A0AAD6ZSK3</accession>
<proteinExistence type="predicted"/>
<dbReference type="EMBL" id="JARIHO010000030">
    <property type="protein sequence ID" value="KAJ7337016.1"/>
    <property type="molecule type" value="Genomic_DNA"/>
</dbReference>
<evidence type="ECO:0000313" key="1">
    <source>
        <dbReference type="EMBL" id="KAJ7337016.1"/>
    </source>
</evidence>
<dbReference type="Proteomes" id="UP001218218">
    <property type="component" value="Unassembled WGS sequence"/>
</dbReference>
<gene>
    <name evidence="1" type="ORF">DFH08DRAFT_1082971</name>
</gene>
<keyword evidence="2" id="KW-1185">Reference proteome</keyword>
<evidence type="ECO:0000313" key="2">
    <source>
        <dbReference type="Proteomes" id="UP001218218"/>
    </source>
</evidence>
<organism evidence="1 2">
    <name type="scientific">Mycena albidolilacea</name>
    <dbReference type="NCBI Taxonomy" id="1033008"/>
    <lineage>
        <taxon>Eukaryota</taxon>
        <taxon>Fungi</taxon>
        <taxon>Dikarya</taxon>
        <taxon>Basidiomycota</taxon>
        <taxon>Agaricomycotina</taxon>
        <taxon>Agaricomycetes</taxon>
        <taxon>Agaricomycetidae</taxon>
        <taxon>Agaricales</taxon>
        <taxon>Marasmiineae</taxon>
        <taxon>Mycenaceae</taxon>
        <taxon>Mycena</taxon>
    </lineage>
</organism>
<comment type="caution">
    <text evidence="1">The sequence shown here is derived from an EMBL/GenBank/DDBJ whole genome shotgun (WGS) entry which is preliminary data.</text>
</comment>